<feature type="region of interest" description="Disordered" evidence="2">
    <location>
        <begin position="517"/>
        <end position="548"/>
    </location>
</feature>
<keyword evidence="4" id="KW-1185">Reference proteome</keyword>
<proteinExistence type="predicted"/>
<evidence type="ECO:0000313" key="4">
    <source>
        <dbReference type="Proteomes" id="UP000799118"/>
    </source>
</evidence>
<feature type="region of interest" description="Disordered" evidence="2">
    <location>
        <begin position="901"/>
        <end position="936"/>
    </location>
</feature>
<feature type="compositionally biased region" description="Polar residues" evidence="2">
    <location>
        <begin position="488"/>
        <end position="503"/>
    </location>
</feature>
<name>A0A6A4IKR6_9AGAR</name>
<sequence length="936" mass="103064">MVKNDQIDEDHPLVLEISSLKAAVNRFQIVWRNLERENELLRTELSILRANPHPDHSPTSHPAVLQSQELTLSLRRLSAKLSETEQTLLERTTELAHATTRTRGREEEGLVRERQLEMKIRELQEEIKMEDLAVKEYANLVRSLEGRNGITKESALLNSNGSEATLVDGVSEGKAGLQKLFAEFSTESERLHAEVERLQGELLASTTILEAERKGSEADRRLLASSQQELSLLKTEDKSAASMVSRYMKFSQTFDQHVTKFLQHSQNASFRHNRYLQSSQATSDKLRTTLDELGRDIMRESYGRRREIALRLKLVVREEALQEALGRWIRKGQETLDQEHDQILRQSLERMLSDARAVYAVLDTPSTAKAPTLPVSELKYSPYAAPIGSLARIIATEASVQSLVEELHIQTARRQELELLVASNDPVPPVPVKDRINGLKKAKRSAVVPKVNGVALDPEVPTPVSEVPRYPETVIEHPLESLGVKTDSGVSPSGLSELNASSEEQGAPLIGAQIEPPSVDETPNESEALPNAVVSPTLEEEAITPTSTPEVEMLVSEMEPPNLLSRLWKKSIQLDAEVEMLAASEDVEQHPLIDELTHVSHRYDDLQRAFRDCHLALQELRKTISSPDVPDALSLSTINGVSSQIFQAAVERLDNYNEDARVELEIRAADEALLAQGYQTMLSLGLPMSMHSSVISPSPSSTSSFSLARSFSHDSQQDSDLTGSELEAQIRDFTSGADLNVQRAMKILSKKLEDVQNDIAVLKQAMYDPDAFGPSSPSTTPTGNGLNSSANSSGWTSWIRGSPSRPASPAPTPTFGHVMTNPKLKHSSSFHPDMGSKRRGSLTDSNAQQGHPFANLDLRVSMPAFSSGPSSRSAVFSPPGIDWHGPRTRTVSTMHMLGLRSASNAGVVGSPRPQRSASSTSEVTEADKEDSEDDVE</sequence>
<gene>
    <name evidence="3" type="ORF">BT96DRAFT_930984</name>
</gene>
<dbReference type="Proteomes" id="UP000799118">
    <property type="component" value="Unassembled WGS sequence"/>
</dbReference>
<feature type="coiled-coil region" evidence="1">
    <location>
        <begin position="113"/>
        <end position="140"/>
    </location>
</feature>
<dbReference type="EMBL" id="ML769384">
    <property type="protein sequence ID" value="KAE9411096.1"/>
    <property type="molecule type" value="Genomic_DNA"/>
</dbReference>
<evidence type="ECO:0000256" key="2">
    <source>
        <dbReference type="SAM" id="MobiDB-lite"/>
    </source>
</evidence>
<feature type="coiled-coil region" evidence="1">
    <location>
        <begin position="31"/>
        <end position="87"/>
    </location>
</feature>
<dbReference type="AlphaFoldDB" id="A0A6A4IKR6"/>
<dbReference type="OrthoDB" id="2592022at2759"/>
<keyword evidence="1" id="KW-0175">Coiled coil</keyword>
<evidence type="ECO:0000256" key="1">
    <source>
        <dbReference type="SAM" id="Coils"/>
    </source>
</evidence>
<feature type="region of interest" description="Disordered" evidence="2">
    <location>
        <begin position="772"/>
        <end position="850"/>
    </location>
</feature>
<feature type="region of interest" description="Disordered" evidence="2">
    <location>
        <begin position="483"/>
        <end position="503"/>
    </location>
</feature>
<reference evidence="3" key="1">
    <citation type="journal article" date="2019" name="Environ. Microbiol.">
        <title>Fungal ecological strategies reflected in gene transcription - a case study of two litter decomposers.</title>
        <authorList>
            <person name="Barbi F."/>
            <person name="Kohler A."/>
            <person name="Barry K."/>
            <person name="Baskaran P."/>
            <person name="Daum C."/>
            <person name="Fauchery L."/>
            <person name="Ihrmark K."/>
            <person name="Kuo A."/>
            <person name="LaButti K."/>
            <person name="Lipzen A."/>
            <person name="Morin E."/>
            <person name="Grigoriev I.V."/>
            <person name="Henrissat B."/>
            <person name="Lindahl B."/>
            <person name="Martin F."/>
        </authorList>
    </citation>
    <scope>NUCLEOTIDE SEQUENCE</scope>
    <source>
        <strain evidence="3">JB14</strain>
    </source>
</reference>
<evidence type="ECO:0000313" key="3">
    <source>
        <dbReference type="EMBL" id="KAE9411096.1"/>
    </source>
</evidence>
<feature type="compositionally biased region" description="Polar residues" evidence="2">
    <location>
        <begin position="913"/>
        <end position="923"/>
    </location>
</feature>
<organism evidence="3 4">
    <name type="scientific">Gymnopus androsaceus JB14</name>
    <dbReference type="NCBI Taxonomy" id="1447944"/>
    <lineage>
        <taxon>Eukaryota</taxon>
        <taxon>Fungi</taxon>
        <taxon>Dikarya</taxon>
        <taxon>Basidiomycota</taxon>
        <taxon>Agaricomycotina</taxon>
        <taxon>Agaricomycetes</taxon>
        <taxon>Agaricomycetidae</taxon>
        <taxon>Agaricales</taxon>
        <taxon>Marasmiineae</taxon>
        <taxon>Omphalotaceae</taxon>
        <taxon>Gymnopus</taxon>
    </lineage>
</organism>
<feature type="compositionally biased region" description="Acidic residues" evidence="2">
    <location>
        <begin position="927"/>
        <end position="936"/>
    </location>
</feature>
<protein>
    <submittedName>
        <fullName evidence="3">Uncharacterized protein</fullName>
    </submittedName>
</protein>
<feature type="compositionally biased region" description="Low complexity" evidence="2">
    <location>
        <begin position="783"/>
        <end position="794"/>
    </location>
</feature>
<accession>A0A6A4IKR6</accession>